<sequence>MGRSWCQVRGVALRYGKNSDVLPFGVGEERAGVARAYRALPAAHREILAETFLRERTVDEAARRLGVPVDVVKSRVYQAMRALRVALDT</sequence>
<dbReference type="InterPro" id="IPR007630">
    <property type="entry name" value="RNA_pol_sigma70_r4"/>
</dbReference>
<accession>A0ABS7FPF7</accession>
<feature type="domain" description="RNA polymerase sigma-70 region 4" evidence="1">
    <location>
        <begin position="39"/>
        <end position="84"/>
    </location>
</feature>
<gene>
    <name evidence="2" type="ORF">K1Y72_07805</name>
</gene>
<dbReference type="Pfam" id="PF04545">
    <property type="entry name" value="Sigma70_r4"/>
    <property type="match status" value="1"/>
</dbReference>
<dbReference type="EMBL" id="JAIBOA010000004">
    <property type="protein sequence ID" value="MBW8482267.1"/>
    <property type="molecule type" value="Genomic_DNA"/>
</dbReference>
<comment type="caution">
    <text evidence="2">The sequence shown here is derived from an EMBL/GenBank/DDBJ whole genome shotgun (WGS) entry which is preliminary data.</text>
</comment>
<reference evidence="2 3" key="1">
    <citation type="submission" date="2021-07" db="EMBL/GenBank/DDBJ databases">
        <title>Actinomadura sp. PM05-2 isolated from lichen.</title>
        <authorList>
            <person name="Somphong A."/>
            <person name="Phongsopitanun W."/>
            <person name="Tanasupawat S."/>
            <person name="Peongsungnone V."/>
        </authorList>
    </citation>
    <scope>NUCLEOTIDE SEQUENCE [LARGE SCALE GENOMIC DNA]</scope>
    <source>
        <strain evidence="2 3">PM05-2</strain>
    </source>
</reference>
<organism evidence="2 3">
    <name type="scientific">Actinomadura parmotrematis</name>
    <dbReference type="NCBI Taxonomy" id="2864039"/>
    <lineage>
        <taxon>Bacteria</taxon>
        <taxon>Bacillati</taxon>
        <taxon>Actinomycetota</taxon>
        <taxon>Actinomycetes</taxon>
        <taxon>Streptosporangiales</taxon>
        <taxon>Thermomonosporaceae</taxon>
        <taxon>Actinomadura</taxon>
    </lineage>
</organism>
<name>A0ABS7FPF7_9ACTN</name>
<protein>
    <recommendedName>
        <fullName evidence="1">RNA polymerase sigma-70 region 4 domain-containing protein</fullName>
    </recommendedName>
</protein>
<evidence type="ECO:0000313" key="2">
    <source>
        <dbReference type="EMBL" id="MBW8482267.1"/>
    </source>
</evidence>
<evidence type="ECO:0000259" key="1">
    <source>
        <dbReference type="Pfam" id="PF04545"/>
    </source>
</evidence>
<keyword evidence="3" id="KW-1185">Reference proteome</keyword>
<dbReference type="Gene3D" id="1.10.10.10">
    <property type="entry name" value="Winged helix-like DNA-binding domain superfamily/Winged helix DNA-binding domain"/>
    <property type="match status" value="1"/>
</dbReference>
<dbReference type="SUPFAM" id="SSF88659">
    <property type="entry name" value="Sigma3 and sigma4 domains of RNA polymerase sigma factors"/>
    <property type="match status" value="1"/>
</dbReference>
<proteinExistence type="predicted"/>
<evidence type="ECO:0000313" key="3">
    <source>
        <dbReference type="Proteomes" id="UP000774570"/>
    </source>
</evidence>
<dbReference type="InterPro" id="IPR036388">
    <property type="entry name" value="WH-like_DNA-bd_sf"/>
</dbReference>
<dbReference type="InterPro" id="IPR013324">
    <property type="entry name" value="RNA_pol_sigma_r3/r4-like"/>
</dbReference>
<dbReference type="Proteomes" id="UP000774570">
    <property type="component" value="Unassembled WGS sequence"/>
</dbReference>